<dbReference type="EMBL" id="AFBI03000078">
    <property type="protein sequence ID" value="EJW02304.1"/>
    <property type="molecule type" value="Genomic_DNA"/>
</dbReference>
<evidence type="ECO:0000313" key="2">
    <source>
        <dbReference type="Proteomes" id="UP000003163"/>
    </source>
</evidence>
<organism evidence="1 2">
    <name type="scientific">Edhazardia aedis (strain USNM 41457)</name>
    <name type="common">Microsporidian parasite</name>
    <dbReference type="NCBI Taxonomy" id="1003232"/>
    <lineage>
        <taxon>Eukaryota</taxon>
        <taxon>Fungi</taxon>
        <taxon>Fungi incertae sedis</taxon>
        <taxon>Microsporidia</taxon>
        <taxon>Edhazardia</taxon>
    </lineage>
</organism>
<keyword evidence="2" id="KW-1185">Reference proteome</keyword>
<accession>J9D426</accession>
<reference evidence="2" key="2">
    <citation type="submission" date="2015-07" db="EMBL/GenBank/DDBJ databases">
        <title>Contrasting host-pathogen interactions and genome evolution in two generalist and specialist microsporidian pathogens of mosquitoes.</title>
        <authorList>
            <consortium name="The Broad Institute Genomics Platform"/>
            <consortium name="The Broad Institute Genome Sequencing Center for Infectious Disease"/>
            <person name="Cuomo C.A."/>
            <person name="Sanscrainte N.D."/>
            <person name="Goldberg J.M."/>
            <person name="Heiman D."/>
            <person name="Young S."/>
            <person name="Zeng Q."/>
            <person name="Becnel J.J."/>
            <person name="Birren B.W."/>
        </authorList>
    </citation>
    <scope>NUCLEOTIDE SEQUENCE [LARGE SCALE GENOMIC DNA]</scope>
    <source>
        <strain evidence="2">USNM 41457</strain>
    </source>
</reference>
<gene>
    <name evidence="1" type="ORF">EDEG_03254</name>
</gene>
<evidence type="ECO:0000313" key="1">
    <source>
        <dbReference type="EMBL" id="EJW02304.1"/>
    </source>
</evidence>
<dbReference type="VEuPathDB" id="MicrosporidiaDB:EDEG_03254"/>
<sequence>MIKKACVGKISQSLLCRIFKFKIKCKNTFIPMHFCINWMNVTIKLISNDRVVTSYSQNSYIHVAKTFLQKYSSFLEKHFQHINKEKTLHITHEESQGEVTENNVVIVVLWNQADIFINK</sequence>
<protein>
    <submittedName>
        <fullName evidence="1">Uncharacterized protein</fullName>
    </submittedName>
</protein>
<dbReference type="InParanoid" id="J9D426"/>
<comment type="caution">
    <text evidence="1">The sequence shown here is derived from an EMBL/GenBank/DDBJ whole genome shotgun (WGS) entry which is preliminary data.</text>
</comment>
<dbReference type="AlphaFoldDB" id="J9D426"/>
<dbReference type="HOGENOM" id="CLU_2061447_0_0_1"/>
<proteinExistence type="predicted"/>
<name>J9D426_EDHAE</name>
<reference evidence="1 2" key="1">
    <citation type="submission" date="2011-08" db="EMBL/GenBank/DDBJ databases">
        <authorList>
            <person name="Liu Z.J."/>
            <person name="Shi F.L."/>
            <person name="Lu J.Q."/>
            <person name="Li M."/>
            <person name="Wang Z.L."/>
        </authorList>
    </citation>
    <scope>NUCLEOTIDE SEQUENCE [LARGE SCALE GENOMIC DNA]</scope>
    <source>
        <strain evidence="1 2">USNM 41457</strain>
    </source>
</reference>
<dbReference type="Proteomes" id="UP000003163">
    <property type="component" value="Unassembled WGS sequence"/>
</dbReference>